<evidence type="ECO:0000256" key="1">
    <source>
        <dbReference type="SAM" id="Phobius"/>
    </source>
</evidence>
<sequence length="192" mass="21736">MGLDLLPDFFDCPTRIHFADQEADEKIDLMLRRHWATNIPWIVAAFIGLFFPAIVVIIDQAANLYLIEQLPLSIFNGLMLVWYLFLVAYIIENLLHWYFNVYIVTNLHLVQISLKSLLVKTVTQSRLDDVQGVRTKIKGVFASIFNFGDVLVETAARTEDILFADVPTPDIVADRIQDLQEVQEGQGGGDVG</sequence>
<dbReference type="EMBL" id="MFDD01000014">
    <property type="protein sequence ID" value="OGE40136.1"/>
    <property type="molecule type" value="Genomic_DNA"/>
</dbReference>
<feature type="transmembrane region" description="Helical" evidence="1">
    <location>
        <begin position="39"/>
        <end position="58"/>
    </location>
</feature>
<name>A0A1F5KGR6_9BACT</name>
<evidence type="ECO:0000313" key="2">
    <source>
        <dbReference type="EMBL" id="OGE40136.1"/>
    </source>
</evidence>
<protein>
    <recommendedName>
        <fullName evidence="4">DUF304 domain-containing protein</fullName>
    </recommendedName>
</protein>
<dbReference type="Proteomes" id="UP000177328">
    <property type="component" value="Unassembled WGS sequence"/>
</dbReference>
<keyword evidence="1" id="KW-0472">Membrane</keyword>
<feature type="transmembrane region" description="Helical" evidence="1">
    <location>
        <begin position="70"/>
        <end position="91"/>
    </location>
</feature>
<accession>A0A1F5KGR6</accession>
<comment type="caution">
    <text evidence="2">The sequence shown here is derived from an EMBL/GenBank/DDBJ whole genome shotgun (WGS) entry which is preliminary data.</text>
</comment>
<gene>
    <name evidence="2" type="ORF">A3D25_05035</name>
</gene>
<feature type="transmembrane region" description="Helical" evidence="1">
    <location>
        <begin position="97"/>
        <end position="118"/>
    </location>
</feature>
<organism evidence="2 3">
    <name type="scientific">Candidatus Daviesbacteria bacterium RIFCSPHIGHO2_02_FULL_43_12</name>
    <dbReference type="NCBI Taxonomy" id="1797776"/>
    <lineage>
        <taxon>Bacteria</taxon>
        <taxon>Candidatus Daviesiibacteriota</taxon>
    </lineage>
</organism>
<keyword evidence="1" id="KW-0812">Transmembrane</keyword>
<dbReference type="AlphaFoldDB" id="A0A1F5KGR6"/>
<proteinExistence type="predicted"/>
<reference evidence="2 3" key="1">
    <citation type="journal article" date="2016" name="Nat. Commun.">
        <title>Thousands of microbial genomes shed light on interconnected biogeochemical processes in an aquifer system.</title>
        <authorList>
            <person name="Anantharaman K."/>
            <person name="Brown C.T."/>
            <person name="Hug L.A."/>
            <person name="Sharon I."/>
            <person name="Castelle C.J."/>
            <person name="Probst A.J."/>
            <person name="Thomas B.C."/>
            <person name="Singh A."/>
            <person name="Wilkins M.J."/>
            <person name="Karaoz U."/>
            <person name="Brodie E.L."/>
            <person name="Williams K.H."/>
            <person name="Hubbard S.S."/>
            <person name="Banfield J.F."/>
        </authorList>
    </citation>
    <scope>NUCLEOTIDE SEQUENCE [LARGE SCALE GENOMIC DNA]</scope>
</reference>
<evidence type="ECO:0008006" key="4">
    <source>
        <dbReference type="Google" id="ProtNLM"/>
    </source>
</evidence>
<keyword evidence="1" id="KW-1133">Transmembrane helix</keyword>
<evidence type="ECO:0000313" key="3">
    <source>
        <dbReference type="Proteomes" id="UP000177328"/>
    </source>
</evidence>